<feature type="region of interest" description="Disordered" evidence="7">
    <location>
        <begin position="653"/>
        <end position="673"/>
    </location>
</feature>
<dbReference type="InterPro" id="IPR050937">
    <property type="entry name" value="TEC1_TEAD_TF"/>
</dbReference>
<dbReference type="Proteomes" id="UP001497383">
    <property type="component" value="Chromosome 4"/>
</dbReference>
<dbReference type="PROSITE" id="PS51088">
    <property type="entry name" value="TEA_2"/>
    <property type="match status" value="1"/>
</dbReference>
<gene>
    <name evidence="9" type="ORF">LODBEIA_P35520</name>
</gene>
<feature type="domain" description="TEA" evidence="8">
    <location>
        <begin position="159"/>
        <end position="233"/>
    </location>
</feature>
<dbReference type="InterPro" id="IPR038096">
    <property type="entry name" value="TEA/ATTS_sf"/>
</dbReference>
<feature type="compositionally biased region" description="Polar residues" evidence="7">
    <location>
        <begin position="19"/>
        <end position="32"/>
    </location>
</feature>
<dbReference type="GeneID" id="92208748"/>
<dbReference type="PANTHER" id="PTHR11834:SF0">
    <property type="entry name" value="PROTEIN SCALLOPED"/>
    <property type="match status" value="1"/>
</dbReference>
<keyword evidence="4" id="KW-0804">Transcription</keyword>
<evidence type="ECO:0000256" key="1">
    <source>
        <dbReference type="ARBA" id="ARBA00004123"/>
    </source>
</evidence>
<evidence type="ECO:0000259" key="8">
    <source>
        <dbReference type="PROSITE" id="PS51088"/>
    </source>
</evidence>
<keyword evidence="10" id="KW-1185">Reference proteome</keyword>
<keyword evidence="3" id="KW-0805">Transcription regulation</keyword>
<sequence length="696" mass="77684">MEMSQAVMAMAPPPISDLSYRSGQADQQQFASRRNKPLNQGKLPLIVDIALDADGKQLYQVHETSSLVREAMPISNNFSHDLGDSAFFTQNVDAARDGNISPRTVLGISHSAHYEMRNLHLELRGSAANLDGESLGVRTDGSLDHESVNLHQGQAQLDDVRDDEIWSSDVEEALEEVLQIIPKNGLSKIKIAGRSCGRNELISDYIFMKTGKRRTRKQVSSHIQVIKNLEQNHALIELINEGPKYSDEMGEREAIKRFEKVFHKINLTKSLGFSHASKRKIGIADEMNELDEVSQLRLPDFKKRKEEKRNKSNRVKLKSFFMSVHDQYSRPAIFTVQRDANSGSGSGSGGDNDREIETLVLSDDSILNSRFPGLEQFMSCPRIPKVHNMVKIFLSDSVTSSQIEAGFKSNYRLTNDDGNYSTAEHGHSNPPCLNLFTCVFSYGKQVLKLHETGIQLNENREFLAKFWKFFFSTHASKSYFEIGSALKGITIKQVIYDATGWKQEGEASLVSKSRVNIVLLWEFAKVKEMEDACTTTSLLTLQPHNTPTASAATDATIRASWEDVMEQRIEHEQRRCVSDSTDATTVFSLGHAAPAITTATVTTATAATTAADASLYPEYVPDKNQQQASNFYNHASAQSLDPYSAASYLNNHHHHHHQHHPAQEFSGDRGHESNNYALGSSYYQAPAVADNMYGSF</sequence>
<protein>
    <recommendedName>
        <fullName evidence="8">TEA domain-containing protein</fullName>
    </recommendedName>
</protein>
<dbReference type="SMART" id="SM00426">
    <property type="entry name" value="TEA"/>
    <property type="match status" value="1"/>
</dbReference>
<dbReference type="PANTHER" id="PTHR11834">
    <property type="entry name" value="TRANSCRIPTIONAL ENHANCER FACTOR TEF RELATED"/>
    <property type="match status" value="1"/>
</dbReference>
<dbReference type="PRINTS" id="PR00065">
    <property type="entry name" value="TEADOMAIN"/>
</dbReference>
<evidence type="ECO:0000256" key="7">
    <source>
        <dbReference type="SAM" id="MobiDB-lite"/>
    </source>
</evidence>
<proteinExistence type="inferred from homology"/>
<dbReference type="RefSeq" id="XP_066830490.1">
    <property type="nucleotide sequence ID" value="XM_066973675.1"/>
</dbReference>
<comment type="similarity">
    <text evidence="2">Belongs to the TEC1 family.</text>
</comment>
<reference evidence="9 10" key="1">
    <citation type="submission" date="2024-03" db="EMBL/GenBank/DDBJ databases">
        <authorList>
            <person name="Brejova B."/>
        </authorList>
    </citation>
    <scope>NUCLEOTIDE SEQUENCE [LARGE SCALE GENOMIC DNA]</scope>
    <source>
        <strain evidence="9 10">CBS 14171</strain>
    </source>
</reference>
<evidence type="ECO:0000256" key="5">
    <source>
        <dbReference type="ARBA" id="ARBA00023242"/>
    </source>
</evidence>
<evidence type="ECO:0000313" key="10">
    <source>
        <dbReference type="Proteomes" id="UP001497383"/>
    </source>
</evidence>
<evidence type="ECO:0000256" key="6">
    <source>
        <dbReference type="PROSITE-ProRule" id="PRU00505"/>
    </source>
</evidence>
<keyword evidence="5" id="KW-0539">Nucleus</keyword>
<comment type="subcellular location">
    <subcellularLocation>
        <location evidence="1">Nucleus</location>
    </subcellularLocation>
</comment>
<dbReference type="Pfam" id="PF01285">
    <property type="entry name" value="TEA"/>
    <property type="match status" value="1"/>
</dbReference>
<evidence type="ECO:0000256" key="3">
    <source>
        <dbReference type="ARBA" id="ARBA00023015"/>
    </source>
</evidence>
<accession>A0ABP0ZME2</accession>
<dbReference type="PROSITE" id="PS00554">
    <property type="entry name" value="TEA_1"/>
    <property type="match status" value="1"/>
</dbReference>
<evidence type="ECO:0000256" key="4">
    <source>
        <dbReference type="ARBA" id="ARBA00023163"/>
    </source>
</evidence>
<feature type="DNA-binding region" description="TEA" evidence="6">
    <location>
        <begin position="159"/>
        <end position="233"/>
    </location>
</feature>
<dbReference type="Gene3D" id="6.10.20.40">
    <property type="entry name" value="TEA/ATTS domain"/>
    <property type="match status" value="1"/>
</dbReference>
<organism evidence="9 10">
    <name type="scientific">Lodderomyces beijingensis</name>
    <dbReference type="NCBI Taxonomy" id="1775926"/>
    <lineage>
        <taxon>Eukaryota</taxon>
        <taxon>Fungi</taxon>
        <taxon>Dikarya</taxon>
        <taxon>Ascomycota</taxon>
        <taxon>Saccharomycotina</taxon>
        <taxon>Pichiomycetes</taxon>
        <taxon>Debaryomycetaceae</taxon>
        <taxon>Candida/Lodderomyces clade</taxon>
        <taxon>Lodderomyces</taxon>
    </lineage>
</organism>
<dbReference type="InterPro" id="IPR000818">
    <property type="entry name" value="TEA/ATTS_dom"/>
</dbReference>
<name>A0ABP0ZME2_9ASCO</name>
<dbReference type="EMBL" id="OZ022408">
    <property type="protein sequence ID" value="CAK9439425.1"/>
    <property type="molecule type" value="Genomic_DNA"/>
</dbReference>
<evidence type="ECO:0000256" key="2">
    <source>
        <dbReference type="ARBA" id="ARBA00008421"/>
    </source>
</evidence>
<feature type="region of interest" description="Disordered" evidence="7">
    <location>
        <begin position="14"/>
        <end position="36"/>
    </location>
</feature>
<evidence type="ECO:0000313" key="9">
    <source>
        <dbReference type="EMBL" id="CAK9439425.1"/>
    </source>
</evidence>